<organism evidence="2 3">
    <name type="scientific">Batillaria attramentaria</name>
    <dbReference type="NCBI Taxonomy" id="370345"/>
    <lineage>
        <taxon>Eukaryota</taxon>
        <taxon>Metazoa</taxon>
        <taxon>Spiralia</taxon>
        <taxon>Lophotrochozoa</taxon>
        <taxon>Mollusca</taxon>
        <taxon>Gastropoda</taxon>
        <taxon>Caenogastropoda</taxon>
        <taxon>Sorbeoconcha</taxon>
        <taxon>Cerithioidea</taxon>
        <taxon>Batillariidae</taxon>
        <taxon>Batillaria</taxon>
    </lineage>
</organism>
<evidence type="ECO:0000313" key="2">
    <source>
        <dbReference type="EMBL" id="KAK7493604.1"/>
    </source>
</evidence>
<gene>
    <name evidence="2" type="ORF">BaRGS_00015116</name>
    <name evidence="1" type="ORF">BaRGS_00022196</name>
</gene>
<reference evidence="2 3" key="2">
    <citation type="journal article" date="2023" name="Sci. Data">
        <title>Genome assembly of the Korean intertidal mud-creeper Batillaria attramentaria.</title>
        <authorList>
            <person name="Patra A.K."/>
            <person name="Ho P.T."/>
            <person name="Jun S."/>
            <person name="Lee S.J."/>
            <person name="Kim Y."/>
            <person name="Won Y.J."/>
        </authorList>
    </citation>
    <scope>NUCLEOTIDE SEQUENCE [LARGE SCALE GENOMIC DNA]</scope>
    <source>
        <strain evidence="2">Wonlab-2016</strain>
    </source>
</reference>
<reference evidence="2" key="1">
    <citation type="submission" date="2020-09" db="EMBL/GenBank/DDBJ databases">
        <authorList>
            <person name="Won Y."/>
        </authorList>
    </citation>
    <scope>NUCLEOTIDE SEQUENCE</scope>
    <source>
        <strain evidence="2">Wonlab-2016</strain>
        <tissue evidence="2">Foot muscle</tissue>
    </source>
</reference>
<name>A0ABD0L295_9CAEN</name>
<protein>
    <submittedName>
        <fullName evidence="2">Uncharacterized protein</fullName>
    </submittedName>
</protein>
<dbReference type="AlphaFoldDB" id="A0ABD0L295"/>
<dbReference type="EMBL" id="JACVVK020000177">
    <property type="protein sequence ID" value="KAK7486530.1"/>
    <property type="molecule type" value="Genomic_DNA"/>
</dbReference>
<evidence type="ECO:0000313" key="1">
    <source>
        <dbReference type="EMBL" id="KAK7486530.1"/>
    </source>
</evidence>
<keyword evidence="3" id="KW-1185">Reference proteome</keyword>
<evidence type="ECO:0000313" key="3">
    <source>
        <dbReference type="Proteomes" id="UP001519460"/>
    </source>
</evidence>
<dbReference type="Proteomes" id="UP001519460">
    <property type="component" value="Unassembled WGS sequence"/>
</dbReference>
<comment type="caution">
    <text evidence="2">The sequence shown here is derived from an EMBL/GenBank/DDBJ whole genome shotgun (WGS) entry which is preliminary data.</text>
</comment>
<reference evidence="2" key="3">
    <citation type="submission" date="2023-01" db="EMBL/GenBank/DDBJ databases">
        <authorList>
            <person name="Patra A."/>
        </authorList>
    </citation>
    <scope>NUCLEOTIDE SEQUENCE</scope>
    <source>
        <strain evidence="2">Wonlab-2016</strain>
        <tissue evidence="2">Foot muscle</tissue>
    </source>
</reference>
<dbReference type="EMBL" id="JACVVK020000091">
    <property type="protein sequence ID" value="KAK7493604.1"/>
    <property type="molecule type" value="Genomic_DNA"/>
</dbReference>
<accession>A0ABD0L295</accession>
<sequence>MTTNTLCRKLVSDWNGSVKKFSTAVNETSATQRSALTLGKVRHSVKAAAWPEAPPSSHTRTAAAAARCYEIDEGPPGEGIRP</sequence>
<proteinExistence type="predicted"/>